<protein>
    <submittedName>
        <fullName evidence="1">Integrase core domain-containing protein</fullName>
    </submittedName>
</protein>
<reference evidence="1 2" key="1">
    <citation type="submission" date="2016-10" db="EMBL/GenBank/DDBJ databases">
        <authorList>
            <person name="de Groot N.N."/>
        </authorList>
    </citation>
    <scope>NUCLEOTIDE SEQUENCE [LARGE SCALE GENOMIC DNA]</scope>
    <source>
        <strain evidence="1 2">HL3</strain>
    </source>
</reference>
<dbReference type="InterPro" id="IPR036397">
    <property type="entry name" value="RNaseH_sf"/>
</dbReference>
<sequence length="156" mass="17889">MSRTAGPSSRSPTARPKTFRDYQPGYFHLDIKRLPAIADEDRRTYLFVAIDRASRQVYLERHREKSRKVATRFLKNLQEKCPFHLRILLTDNDQALTDRFPKKSRQPSVICLRSGSSRTGSLRTASCSGNKLTISRVFTLQDVKKTVEAMETEVVA</sequence>
<dbReference type="GO" id="GO:0003676">
    <property type="term" value="F:nucleic acid binding"/>
    <property type="evidence" value="ECO:0007669"/>
    <property type="project" value="InterPro"/>
</dbReference>
<dbReference type="Gene3D" id="3.30.420.10">
    <property type="entry name" value="Ribonuclease H-like superfamily/Ribonuclease H"/>
    <property type="match status" value="1"/>
</dbReference>
<dbReference type="OrthoDB" id="9803878at2"/>
<organism evidence="1 2">
    <name type="scientific">Thiohalospira halophila DSM 15071</name>
    <dbReference type="NCBI Taxonomy" id="1123397"/>
    <lineage>
        <taxon>Bacteria</taxon>
        <taxon>Pseudomonadati</taxon>
        <taxon>Pseudomonadota</taxon>
        <taxon>Gammaproteobacteria</taxon>
        <taxon>Thiohalospirales</taxon>
        <taxon>Thiohalospiraceae</taxon>
        <taxon>Thiohalospira</taxon>
    </lineage>
</organism>
<name>A0A1I1VMG0_9GAMM</name>
<accession>A0A1I1VMG0</accession>
<dbReference type="STRING" id="1123397.SAMN05660831_02410"/>
<dbReference type="InterPro" id="IPR012337">
    <property type="entry name" value="RNaseH-like_sf"/>
</dbReference>
<gene>
    <name evidence="1" type="ORF">SAMN05660831_02410</name>
</gene>
<proteinExistence type="predicted"/>
<dbReference type="SUPFAM" id="SSF53098">
    <property type="entry name" value="Ribonuclease H-like"/>
    <property type="match status" value="1"/>
</dbReference>
<evidence type="ECO:0000313" key="2">
    <source>
        <dbReference type="Proteomes" id="UP000198611"/>
    </source>
</evidence>
<dbReference type="Proteomes" id="UP000198611">
    <property type="component" value="Unassembled WGS sequence"/>
</dbReference>
<evidence type="ECO:0000313" key="1">
    <source>
        <dbReference type="EMBL" id="SFD84262.1"/>
    </source>
</evidence>
<dbReference type="AlphaFoldDB" id="A0A1I1VMG0"/>
<dbReference type="EMBL" id="FOMJ01000010">
    <property type="protein sequence ID" value="SFD84262.1"/>
    <property type="molecule type" value="Genomic_DNA"/>
</dbReference>
<keyword evidence="2" id="KW-1185">Reference proteome</keyword>